<comment type="catalytic activity">
    <reaction evidence="8">
        <text>DNA(n) + a 2'-deoxyribonucleoside 5'-triphosphate = DNA(n+1) + diphosphate</text>
        <dbReference type="Rhea" id="RHEA:22508"/>
        <dbReference type="Rhea" id="RHEA-COMP:17339"/>
        <dbReference type="Rhea" id="RHEA-COMP:17340"/>
        <dbReference type="ChEBI" id="CHEBI:33019"/>
        <dbReference type="ChEBI" id="CHEBI:61560"/>
        <dbReference type="ChEBI" id="CHEBI:173112"/>
        <dbReference type="EC" id="2.7.7.7"/>
    </reaction>
</comment>
<evidence type="ECO:0000259" key="9">
    <source>
        <dbReference type="Pfam" id="PF06144"/>
    </source>
</evidence>
<dbReference type="PANTHER" id="PTHR34388">
    <property type="entry name" value="DNA POLYMERASE III SUBUNIT DELTA"/>
    <property type="match status" value="1"/>
</dbReference>
<evidence type="ECO:0000313" key="11">
    <source>
        <dbReference type="EMBL" id="CUO00273.1"/>
    </source>
</evidence>
<dbReference type="EMBL" id="CYZR01000005">
    <property type="protein sequence ID" value="CUO00273.1"/>
    <property type="molecule type" value="Genomic_DNA"/>
</dbReference>
<protein>
    <recommendedName>
        <fullName evidence="2">DNA polymerase III subunit delta</fullName>
        <ecNumber evidence="1">2.7.7.7</ecNumber>
    </recommendedName>
</protein>
<reference evidence="11 12" key="1">
    <citation type="submission" date="2015-09" db="EMBL/GenBank/DDBJ databases">
        <authorList>
            <consortium name="Pathogen Informatics"/>
        </authorList>
    </citation>
    <scope>NUCLEOTIDE SEQUENCE [LARGE SCALE GENOMIC DNA]</scope>
    <source>
        <strain evidence="11 12">2789STDY5834858</strain>
    </source>
</reference>
<keyword evidence="3" id="KW-0808">Transferase</keyword>
<dbReference type="InterPro" id="IPR010372">
    <property type="entry name" value="DNA_pol3_delta_N"/>
</dbReference>
<gene>
    <name evidence="11" type="ORF">ERS852473_01635</name>
</gene>
<dbReference type="SUPFAM" id="SSF52540">
    <property type="entry name" value="P-loop containing nucleoside triphosphate hydrolases"/>
    <property type="match status" value="1"/>
</dbReference>
<keyword evidence="6" id="KW-0239">DNA-directed DNA polymerase</keyword>
<comment type="caution">
    <text evidence="11">The sequence shown here is derived from an EMBL/GenBank/DDBJ whole genome shotgun (WGS) entry which is preliminary data.</text>
</comment>
<evidence type="ECO:0000259" key="10">
    <source>
        <dbReference type="Pfam" id="PF21694"/>
    </source>
</evidence>
<sequence>MIDLGTLNKNIKEKKESNCYILCGLDEMLMKETIDKLSKNFVDDGLENLNISKFYGDDLSAEKLKDAFETFPFMGEKRVVIIYRIQFLNEKLDNDNKKIYEEIKEYLKNTPKQCVIIGYILLRDKREKITKLKKLMALDKYITIVNIEKLRGAALYNRVYEKFTSKGVKIGRIQLRYFCDMVDNNMDIIEREIDKLLNYTHGREITKDDIEALLPRKGEQDIFDLVEFISVKKVDRAVDLINDLINRGESPIVILSQIREQFQKLYRVKIKISKGYKIEDIKEEFLMVSRVNLPNFVVEKMITQSKKFNEEQLARCIKLCANTEKILKSTNVNAKSELEIMIIKTVM</sequence>
<dbReference type="Proteomes" id="UP000095488">
    <property type="component" value="Unassembled WGS sequence"/>
</dbReference>
<dbReference type="InterPro" id="IPR027417">
    <property type="entry name" value="P-loop_NTPase"/>
</dbReference>
<dbReference type="InterPro" id="IPR008921">
    <property type="entry name" value="DNA_pol3_clamp-load_cplx_C"/>
</dbReference>
<dbReference type="Pfam" id="PF21694">
    <property type="entry name" value="DNA_pol3_delta_C"/>
    <property type="match status" value="1"/>
</dbReference>
<evidence type="ECO:0000256" key="8">
    <source>
        <dbReference type="ARBA" id="ARBA00049244"/>
    </source>
</evidence>
<evidence type="ECO:0000256" key="6">
    <source>
        <dbReference type="ARBA" id="ARBA00022932"/>
    </source>
</evidence>
<organism evidence="11 12">
    <name type="scientific">Sarcina ventriculi</name>
    <name type="common">Clostridium ventriculi</name>
    <dbReference type="NCBI Taxonomy" id="1267"/>
    <lineage>
        <taxon>Bacteria</taxon>
        <taxon>Bacillati</taxon>
        <taxon>Bacillota</taxon>
        <taxon>Clostridia</taxon>
        <taxon>Eubacteriales</taxon>
        <taxon>Clostridiaceae</taxon>
        <taxon>Sarcina</taxon>
    </lineage>
</organism>
<evidence type="ECO:0000313" key="12">
    <source>
        <dbReference type="Proteomes" id="UP000095488"/>
    </source>
</evidence>
<keyword evidence="12" id="KW-1185">Reference proteome</keyword>
<evidence type="ECO:0000256" key="3">
    <source>
        <dbReference type="ARBA" id="ARBA00022679"/>
    </source>
</evidence>
<dbReference type="InterPro" id="IPR048466">
    <property type="entry name" value="DNA_pol3_delta-like_C"/>
</dbReference>
<evidence type="ECO:0000256" key="1">
    <source>
        <dbReference type="ARBA" id="ARBA00012417"/>
    </source>
</evidence>
<evidence type="ECO:0000256" key="4">
    <source>
        <dbReference type="ARBA" id="ARBA00022695"/>
    </source>
</evidence>
<evidence type="ECO:0000256" key="7">
    <source>
        <dbReference type="ARBA" id="ARBA00034754"/>
    </source>
</evidence>
<keyword evidence="5" id="KW-0235">DNA replication</keyword>
<dbReference type="NCBIfam" id="TIGR01128">
    <property type="entry name" value="holA"/>
    <property type="match status" value="1"/>
</dbReference>
<feature type="domain" description="DNA polymerase III delta subunit-like C-terminal" evidence="10">
    <location>
        <begin position="219"/>
        <end position="344"/>
    </location>
</feature>
<dbReference type="Gene3D" id="1.10.8.60">
    <property type="match status" value="1"/>
</dbReference>
<dbReference type="InterPro" id="IPR005790">
    <property type="entry name" value="DNA_polIII_delta"/>
</dbReference>
<keyword evidence="4" id="KW-0548">Nucleotidyltransferase</keyword>
<evidence type="ECO:0000256" key="2">
    <source>
        <dbReference type="ARBA" id="ARBA00017703"/>
    </source>
</evidence>
<dbReference type="Pfam" id="PF06144">
    <property type="entry name" value="DNA_pol3_delta"/>
    <property type="match status" value="1"/>
</dbReference>
<proteinExistence type="inferred from homology"/>
<dbReference type="Gene3D" id="3.40.50.300">
    <property type="entry name" value="P-loop containing nucleotide triphosphate hydrolases"/>
    <property type="match status" value="1"/>
</dbReference>
<name>A0ABM9UQY1_SARVE</name>
<dbReference type="RefSeq" id="WP_055259359.1">
    <property type="nucleotide sequence ID" value="NZ_JAHLOJ010000001.1"/>
</dbReference>
<feature type="domain" description="DNA polymerase III delta N-terminal" evidence="9">
    <location>
        <begin position="20"/>
        <end position="135"/>
    </location>
</feature>
<dbReference type="SUPFAM" id="SSF48019">
    <property type="entry name" value="post-AAA+ oligomerization domain-like"/>
    <property type="match status" value="1"/>
</dbReference>
<dbReference type="Gene3D" id="1.20.272.10">
    <property type="match status" value="1"/>
</dbReference>
<comment type="similarity">
    <text evidence="7">Belongs to the DNA polymerase HolA subunit family.</text>
</comment>
<evidence type="ECO:0000256" key="5">
    <source>
        <dbReference type="ARBA" id="ARBA00022705"/>
    </source>
</evidence>
<dbReference type="EC" id="2.7.7.7" evidence="1"/>
<accession>A0ABM9UQY1</accession>
<dbReference type="PANTHER" id="PTHR34388:SF1">
    <property type="entry name" value="DNA POLYMERASE III SUBUNIT DELTA"/>
    <property type="match status" value="1"/>
</dbReference>